<comment type="caution">
    <text evidence="2">The sequence shown here is derived from an EMBL/GenBank/DDBJ whole genome shotgun (WGS) entry which is preliminary data.</text>
</comment>
<dbReference type="InterPro" id="IPR006070">
    <property type="entry name" value="Sua5-like_dom"/>
</dbReference>
<dbReference type="Pfam" id="PF01300">
    <property type="entry name" value="Sua5_yciO_yrdC"/>
    <property type="match status" value="1"/>
</dbReference>
<evidence type="ECO:0000313" key="2">
    <source>
        <dbReference type="EMBL" id="RPF28488.1"/>
    </source>
</evidence>
<organism evidence="2 3">
    <name type="scientific">Georgenia muralis</name>
    <dbReference type="NCBI Taxonomy" id="154117"/>
    <lineage>
        <taxon>Bacteria</taxon>
        <taxon>Bacillati</taxon>
        <taxon>Actinomycetota</taxon>
        <taxon>Actinomycetes</taxon>
        <taxon>Micrococcales</taxon>
        <taxon>Bogoriellaceae</taxon>
        <taxon>Georgenia</taxon>
    </lineage>
</organism>
<dbReference type="EMBL" id="RKRA01000001">
    <property type="protein sequence ID" value="RPF28488.1"/>
    <property type="molecule type" value="Genomic_DNA"/>
</dbReference>
<name>A0A3N4ZSJ0_9MICO</name>
<dbReference type="GO" id="GO:0003725">
    <property type="term" value="F:double-stranded RNA binding"/>
    <property type="evidence" value="ECO:0007669"/>
    <property type="project" value="InterPro"/>
</dbReference>
<protein>
    <submittedName>
        <fullName evidence="2">tRNA threonylcarbamoyl adenosine modification protein (Sua5/YciO/YrdC/YwlC family)</fullName>
    </submittedName>
</protein>
<dbReference type="AlphaFoldDB" id="A0A3N4ZSJ0"/>
<dbReference type="NCBIfam" id="TIGR00057">
    <property type="entry name" value="L-threonylcarbamoyladenylate synthase"/>
    <property type="match status" value="1"/>
</dbReference>
<sequence length="205" mass="22255">MARTLQIHPVDPQPRLVGQVVDALRGGGVIAYPTDSGYALGCTLDNKAGLDRIRAIRQLGDTHHFTLMCRDFAQLGQFVIVDNRAFRLVKSATPGPYTFILRGTKEVPRRMLHPKKHTVGARIPDHRITQTILADLGEPLVSSTLILPGEELPMTSGWEVAEHLGHLLDAVVDADVDDAAPTTVVDLTSGTPEVLREGAGDPSRF</sequence>
<evidence type="ECO:0000259" key="1">
    <source>
        <dbReference type="PROSITE" id="PS51163"/>
    </source>
</evidence>
<dbReference type="OrthoDB" id="9781656at2"/>
<dbReference type="SUPFAM" id="SSF55821">
    <property type="entry name" value="YrdC/RibB"/>
    <property type="match status" value="1"/>
</dbReference>
<dbReference type="Proteomes" id="UP000280726">
    <property type="component" value="Unassembled WGS sequence"/>
</dbReference>
<dbReference type="PROSITE" id="PS51163">
    <property type="entry name" value="YRDC"/>
    <property type="match status" value="1"/>
</dbReference>
<dbReference type="PANTHER" id="PTHR42828:SF3">
    <property type="entry name" value="THREONYLCARBAMOYL-AMP SYNTHASE"/>
    <property type="match status" value="1"/>
</dbReference>
<dbReference type="RefSeq" id="WP_123918736.1">
    <property type="nucleotide sequence ID" value="NZ_RKRA01000001.1"/>
</dbReference>
<accession>A0A3N4ZSJ0</accession>
<keyword evidence="3" id="KW-1185">Reference proteome</keyword>
<dbReference type="InterPro" id="IPR017945">
    <property type="entry name" value="DHBP_synth_RibB-like_a/b_dom"/>
</dbReference>
<feature type="domain" description="YrdC-like" evidence="1">
    <location>
        <begin position="14"/>
        <end position="200"/>
    </location>
</feature>
<gene>
    <name evidence="2" type="ORF">EDD32_3015</name>
</gene>
<dbReference type="PANTHER" id="PTHR42828">
    <property type="entry name" value="DHBP SYNTHASE RIBB-LIKE ALPHA/BETA DOMAIN-CONTAINING PROTEIN"/>
    <property type="match status" value="1"/>
</dbReference>
<reference evidence="2 3" key="1">
    <citation type="submission" date="2018-11" db="EMBL/GenBank/DDBJ databases">
        <title>Sequencing the genomes of 1000 actinobacteria strains.</title>
        <authorList>
            <person name="Klenk H.-P."/>
        </authorList>
    </citation>
    <scope>NUCLEOTIDE SEQUENCE [LARGE SCALE GENOMIC DNA]</scope>
    <source>
        <strain evidence="2 3">DSM 14418</strain>
    </source>
</reference>
<proteinExistence type="predicted"/>
<evidence type="ECO:0000313" key="3">
    <source>
        <dbReference type="Proteomes" id="UP000280726"/>
    </source>
</evidence>
<dbReference type="Gene3D" id="3.90.870.10">
    <property type="entry name" value="DHBP synthase"/>
    <property type="match status" value="1"/>
</dbReference>
<dbReference type="InterPro" id="IPR052532">
    <property type="entry name" value="SUA5_domain"/>
</dbReference>